<keyword evidence="2 5" id="KW-0645">Protease</keyword>
<dbReference type="GeneID" id="36333152"/>
<feature type="binding site" evidence="5">
    <location>
        <position position="185"/>
    </location>
    <ligand>
        <name>substrate</name>
    </ligand>
</feature>
<feature type="binding site" evidence="5">
    <location>
        <position position="213"/>
    </location>
    <ligand>
        <name>a divalent metal cation</name>
        <dbReference type="ChEBI" id="CHEBI:60240"/>
        <label>2</label>
        <note>catalytic</note>
    </ligand>
</feature>
<name>A0A1X6MTB3_9APHY</name>
<sequence>MHSRLVTGILPRLSPVRQSCLKRSPLSTFKRSLRNTISRGSVDVLHPAGEDEQYDFGYYDVILPKEPFVWGVSHIHPRALPAHIQRPSYAVSENSAGTQSSHTIVPARKLADLTGENNARLRRAASLGREVLEYAGSLVKPGVTTDYIDARVHDMIIARLAYPSPLLYKGYPKSCCTSINNVVTHGIPDERPLQDGDIVNIDITAFKDGFHGDTSRTFLVGDVDDKGRELVQVTEDALEAGIAACGPNRPFKGIGKAIFESIRHKDFCVSTQFTGHGIGGDFHRPPWILHHLNDEPDVMQPGDCFTIEPCIIQGSSPRAWIFPDGWTASTENCARGAQAEDMVLITDMGAEVLTRR</sequence>
<proteinExistence type="inferred from homology"/>
<dbReference type="PRINTS" id="PR00599">
    <property type="entry name" value="MAPEPTIDASE"/>
</dbReference>
<evidence type="ECO:0000256" key="6">
    <source>
        <dbReference type="RuleBase" id="RU003653"/>
    </source>
</evidence>
<comment type="function">
    <text evidence="6">Cotranslationally removes the N-terminal methionine from nascent proteins. The N-terminal methionine is often cleaved when the second residue in the primary sequence is small and uncharged (Met-Ala-, Cys, Gly, Pro, Ser, Thr, or Val).</text>
</comment>
<dbReference type="GO" id="GO:0006508">
    <property type="term" value="P:proteolysis"/>
    <property type="evidence" value="ECO:0007669"/>
    <property type="project" value="UniProtKB-KW"/>
</dbReference>
<dbReference type="STRING" id="670580.A0A1X6MTB3"/>
<evidence type="ECO:0000256" key="1">
    <source>
        <dbReference type="ARBA" id="ARBA00022438"/>
    </source>
</evidence>
<comment type="similarity">
    <text evidence="5">Belongs to the peptidase M24A family. Methionine aminopeptidase type 1 subfamily.</text>
</comment>
<dbReference type="PANTHER" id="PTHR43330:SF8">
    <property type="entry name" value="METHIONINE AMINOPEPTIDASE 1D, MITOCHONDRIAL"/>
    <property type="match status" value="1"/>
</dbReference>
<dbReference type="SUPFAM" id="SSF55920">
    <property type="entry name" value="Creatinase/aminopeptidase"/>
    <property type="match status" value="1"/>
</dbReference>
<dbReference type="InterPro" id="IPR002467">
    <property type="entry name" value="Pept_M24A_MAP1"/>
</dbReference>
<feature type="binding site" evidence="5">
    <location>
        <position position="340"/>
    </location>
    <ligand>
        <name>a divalent metal cation</name>
        <dbReference type="ChEBI" id="CHEBI:60240"/>
        <label>1</label>
    </ligand>
</feature>
<keyword evidence="4 5" id="KW-0378">Hydrolase</keyword>
<comment type="catalytic activity">
    <reaction evidence="5 6">
        <text>Release of N-terminal amino acids, preferentially methionine, from peptides and arylamides.</text>
        <dbReference type="EC" id="3.4.11.18"/>
    </reaction>
</comment>
<evidence type="ECO:0000313" key="9">
    <source>
        <dbReference type="Proteomes" id="UP000194127"/>
    </source>
</evidence>
<dbReference type="EC" id="3.4.11.18" evidence="6"/>
<dbReference type="NCBIfam" id="TIGR00500">
    <property type="entry name" value="met_pdase_I"/>
    <property type="match status" value="1"/>
</dbReference>
<dbReference type="OrthoDB" id="3209743at2759"/>
<dbReference type="AlphaFoldDB" id="A0A1X6MTB3"/>
<dbReference type="InterPro" id="IPR000994">
    <property type="entry name" value="Pept_M24"/>
</dbReference>
<feature type="binding site" evidence="5">
    <location>
        <position position="276"/>
    </location>
    <ligand>
        <name>a divalent metal cation</name>
        <dbReference type="ChEBI" id="CHEBI:60240"/>
        <label>2</label>
        <note>catalytic</note>
    </ligand>
</feature>
<dbReference type="GO" id="GO:0070006">
    <property type="term" value="F:metalloaminopeptidase activity"/>
    <property type="evidence" value="ECO:0007669"/>
    <property type="project" value="UniProtKB-UniRule"/>
</dbReference>
<dbReference type="PROSITE" id="PS00680">
    <property type="entry name" value="MAP_1"/>
    <property type="match status" value="1"/>
</dbReference>
<comment type="cofactor">
    <cofactor evidence="5">
        <name>Co(2+)</name>
        <dbReference type="ChEBI" id="CHEBI:48828"/>
    </cofactor>
    <cofactor evidence="5">
        <name>Zn(2+)</name>
        <dbReference type="ChEBI" id="CHEBI:29105"/>
    </cofactor>
    <cofactor evidence="5">
        <name>Mn(2+)</name>
        <dbReference type="ChEBI" id="CHEBI:29035"/>
    </cofactor>
    <cofactor evidence="5">
        <name>Fe(2+)</name>
        <dbReference type="ChEBI" id="CHEBI:29033"/>
    </cofactor>
    <text evidence="5">Binds 2 divalent metal cations per subunit. Has a high-affinity and a low affinity metal-binding site. The true nature of the physiological cofactor is under debate. The enzyme is active with cobalt, zinc, manganese or divalent iron ions. Most likely, methionine aminopeptidases function as mononuclear Fe(2+)-metalloproteases under physiological conditions, and the catalytically relevant metal-binding site has been assigned to the histidine-containing high-affinity site.</text>
</comment>
<evidence type="ECO:0000256" key="3">
    <source>
        <dbReference type="ARBA" id="ARBA00022723"/>
    </source>
</evidence>
<dbReference type="Gene3D" id="3.90.230.10">
    <property type="entry name" value="Creatinase/methionine aminopeptidase superfamily"/>
    <property type="match status" value="1"/>
</dbReference>
<feature type="domain" description="Peptidase M24" evidence="7">
    <location>
        <begin position="120"/>
        <end position="347"/>
    </location>
</feature>
<evidence type="ECO:0000313" key="8">
    <source>
        <dbReference type="EMBL" id="OSX59559.1"/>
    </source>
</evidence>
<feature type="binding site" evidence="5">
    <location>
        <position position="202"/>
    </location>
    <ligand>
        <name>a divalent metal cation</name>
        <dbReference type="ChEBI" id="CHEBI:60240"/>
        <label>1</label>
    </ligand>
</feature>
<dbReference type="Pfam" id="PF00557">
    <property type="entry name" value="Peptidase_M24"/>
    <property type="match status" value="1"/>
</dbReference>
<feature type="binding site" evidence="5">
    <location>
        <position position="340"/>
    </location>
    <ligand>
        <name>a divalent metal cation</name>
        <dbReference type="ChEBI" id="CHEBI:60240"/>
        <label>2</label>
        <note>catalytic</note>
    </ligand>
</feature>
<feature type="binding site" evidence="5">
    <location>
        <position position="213"/>
    </location>
    <ligand>
        <name>a divalent metal cation</name>
        <dbReference type="ChEBI" id="CHEBI:60240"/>
        <label>1</label>
    </ligand>
</feature>
<dbReference type="InterPro" id="IPR001714">
    <property type="entry name" value="Pept_M24_MAP"/>
</dbReference>
<keyword evidence="9" id="KW-1185">Reference proteome</keyword>
<dbReference type="HAMAP" id="MF_01974">
    <property type="entry name" value="MetAP_1"/>
    <property type="match status" value="1"/>
</dbReference>
<dbReference type="GO" id="GO:0004239">
    <property type="term" value="F:initiator methionyl aminopeptidase activity"/>
    <property type="evidence" value="ECO:0007669"/>
    <property type="project" value="UniProtKB-UniRule"/>
</dbReference>
<keyword evidence="3 5" id="KW-0479">Metal-binding</keyword>
<dbReference type="RefSeq" id="XP_024336353.1">
    <property type="nucleotide sequence ID" value="XM_024488203.1"/>
</dbReference>
<evidence type="ECO:0000256" key="4">
    <source>
        <dbReference type="ARBA" id="ARBA00022801"/>
    </source>
</evidence>
<dbReference type="GO" id="GO:0046872">
    <property type="term" value="F:metal ion binding"/>
    <property type="evidence" value="ECO:0007669"/>
    <property type="project" value="UniProtKB-UniRule"/>
</dbReference>
<evidence type="ECO:0000259" key="7">
    <source>
        <dbReference type="Pfam" id="PF00557"/>
    </source>
</evidence>
<gene>
    <name evidence="8" type="ORF">POSPLADRAFT_1172875</name>
</gene>
<accession>A0A1X6MTB3</accession>
<evidence type="ECO:0000256" key="2">
    <source>
        <dbReference type="ARBA" id="ARBA00022670"/>
    </source>
</evidence>
<dbReference type="CDD" id="cd01086">
    <property type="entry name" value="MetAP1"/>
    <property type="match status" value="1"/>
</dbReference>
<organism evidence="8 9">
    <name type="scientific">Postia placenta MAD-698-R-SB12</name>
    <dbReference type="NCBI Taxonomy" id="670580"/>
    <lineage>
        <taxon>Eukaryota</taxon>
        <taxon>Fungi</taxon>
        <taxon>Dikarya</taxon>
        <taxon>Basidiomycota</taxon>
        <taxon>Agaricomycotina</taxon>
        <taxon>Agaricomycetes</taxon>
        <taxon>Polyporales</taxon>
        <taxon>Adustoporiaceae</taxon>
        <taxon>Rhodonia</taxon>
    </lineage>
</organism>
<dbReference type="EMBL" id="KZ110602">
    <property type="protein sequence ID" value="OSX59559.1"/>
    <property type="molecule type" value="Genomic_DNA"/>
</dbReference>
<keyword evidence="1 5" id="KW-0031">Aminopeptidase</keyword>
<feature type="binding site" evidence="5">
    <location>
        <position position="308"/>
    </location>
    <ligand>
        <name>a divalent metal cation</name>
        <dbReference type="ChEBI" id="CHEBI:60240"/>
        <label>2</label>
        <note>catalytic</note>
    </ligand>
</feature>
<reference evidence="8 9" key="1">
    <citation type="submission" date="2017-04" db="EMBL/GenBank/DDBJ databases">
        <title>Genome Sequence of the Model Brown-Rot Fungus Postia placenta SB12.</title>
        <authorList>
            <consortium name="DOE Joint Genome Institute"/>
            <person name="Gaskell J."/>
            <person name="Kersten P."/>
            <person name="Larrondo L.F."/>
            <person name="Canessa P."/>
            <person name="Martinez D."/>
            <person name="Hibbett D."/>
            <person name="Schmoll M."/>
            <person name="Kubicek C.P."/>
            <person name="Martinez A.T."/>
            <person name="Yadav J."/>
            <person name="Master E."/>
            <person name="Magnuson J.K."/>
            <person name="James T."/>
            <person name="Yaver D."/>
            <person name="Berka R."/>
            <person name="Labutti K."/>
            <person name="Lipzen A."/>
            <person name="Aerts A."/>
            <person name="Barry K."/>
            <person name="Henrissat B."/>
            <person name="Blanchette R."/>
            <person name="Grigoriev I."/>
            <person name="Cullen D."/>
        </authorList>
    </citation>
    <scope>NUCLEOTIDE SEQUENCE [LARGE SCALE GENOMIC DNA]</scope>
    <source>
        <strain evidence="8 9">MAD-698-R-SB12</strain>
    </source>
</reference>
<protein>
    <recommendedName>
        <fullName evidence="6">Methionine aminopeptidase</fullName>
        <ecNumber evidence="6">3.4.11.18</ecNumber>
    </recommendedName>
</protein>
<feature type="binding site" evidence="5">
    <location>
        <position position="283"/>
    </location>
    <ligand>
        <name>substrate</name>
    </ligand>
</feature>
<dbReference type="InterPro" id="IPR036005">
    <property type="entry name" value="Creatinase/aminopeptidase-like"/>
</dbReference>
<evidence type="ECO:0000256" key="5">
    <source>
        <dbReference type="HAMAP-Rule" id="MF_03174"/>
    </source>
</evidence>
<dbReference type="Proteomes" id="UP000194127">
    <property type="component" value="Unassembled WGS sequence"/>
</dbReference>
<dbReference type="PANTHER" id="PTHR43330">
    <property type="entry name" value="METHIONINE AMINOPEPTIDASE"/>
    <property type="match status" value="1"/>
</dbReference>